<evidence type="ECO:0000256" key="13">
    <source>
        <dbReference type="ARBA" id="ARBA00023180"/>
    </source>
</evidence>
<dbReference type="GO" id="GO:0046872">
    <property type="term" value="F:metal ion binding"/>
    <property type="evidence" value="ECO:0007669"/>
    <property type="project" value="UniProtKB-KW"/>
</dbReference>
<evidence type="ECO:0000313" key="16">
    <source>
        <dbReference type="EMBL" id="QIK39864.1"/>
    </source>
</evidence>
<keyword evidence="3 16" id="KW-0328">Glycosyltransferase</keyword>
<dbReference type="AlphaFoldDB" id="A0A6G7VIN5"/>
<evidence type="ECO:0000256" key="12">
    <source>
        <dbReference type="ARBA" id="ARBA00023157"/>
    </source>
</evidence>
<evidence type="ECO:0000256" key="3">
    <source>
        <dbReference type="ARBA" id="ARBA00022676"/>
    </source>
</evidence>
<evidence type="ECO:0000256" key="10">
    <source>
        <dbReference type="ARBA" id="ARBA00023034"/>
    </source>
</evidence>
<dbReference type="InterPro" id="IPR043538">
    <property type="entry name" value="XYLT"/>
</dbReference>
<evidence type="ECO:0000256" key="8">
    <source>
        <dbReference type="ARBA" id="ARBA00022968"/>
    </source>
</evidence>
<evidence type="ECO:0000256" key="9">
    <source>
        <dbReference type="ARBA" id="ARBA00022989"/>
    </source>
</evidence>
<keyword evidence="10" id="KW-0333">Golgi apparatus</keyword>
<dbReference type="InterPro" id="IPR045971">
    <property type="entry name" value="DUF5927"/>
</dbReference>
<evidence type="ECO:0000256" key="7">
    <source>
        <dbReference type="ARBA" id="ARBA00022824"/>
    </source>
</evidence>
<dbReference type="GO" id="GO:0015012">
    <property type="term" value="P:heparan sulfate proteoglycan biosynthetic process"/>
    <property type="evidence" value="ECO:0007669"/>
    <property type="project" value="TreeGrafter"/>
</dbReference>
<evidence type="ECO:0000256" key="5">
    <source>
        <dbReference type="ARBA" id="ARBA00022692"/>
    </source>
</evidence>
<keyword evidence="17" id="KW-1185">Reference proteome</keyword>
<keyword evidence="12" id="KW-1015">Disulfide bond</keyword>
<name>A0A6G7VIN5_9RHOB</name>
<dbReference type="Pfam" id="PF02485">
    <property type="entry name" value="Branch"/>
    <property type="match status" value="1"/>
</dbReference>
<dbReference type="KEGG" id="mon:G8E03_03240"/>
<evidence type="ECO:0000256" key="1">
    <source>
        <dbReference type="ARBA" id="ARBA00004323"/>
    </source>
</evidence>
<dbReference type="PANTHER" id="PTHR46025">
    <property type="entry name" value="XYLOSYLTRANSFERASE OXT"/>
    <property type="match status" value="1"/>
</dbReference>
<dbReference type="GO" id="GO:0030158">
    <property type="term" value="F:protein xylosyltransferase activity"/>
    <property type="evidence" value="ECO:0007669"/>
    <property type="project" value="InterPro"/>
</dbReference>
<evidence type="ECO:0000259" key="15">
    <source>
        <dbReference type="Pfam" id="PF19349"/>
    </source>
</evidence>
<proteinExistence type="predicted"/>
<comment type="subcellular location">
    <subcellularLocation>
        <location evidence="2">Endoplasmic reticulum membrane</location>
        <topology evidence="2">Single-pass type II membrane protein</topology>
    </subcellularLocation>
    <subcellularLocation>
        <location evidence="1">Golgi apparatus membrane</location>
        <topology evidence="1">Single-pass type II membrane protein</topology>
    </subcellularLocation>
</comment>
<keyword evidence="7" id="KW-0256">Endoplasmic reticulum</keyword>
<dbReference type="InterPro" id="IPR003406">
    <property type="entry name" value="Glyco_trans_14"/>
</dbReference>
<dbReference type="EMBL" id="CP049811">
    <property type="protein sequence ID" value="QIK39864.1"/>
    <property type="molecule type" value="Genomic_DNA"/>
</dbReference>
<evidence type="ECO:0000256" key="2">
    <source>
        <dbReference type="ARBA" id="ARBA00004648"/>
    </source>
</evidence>
<evidence type="ECO:0000256" key="14">
    <source>
        <dbReference type="ARBA" id="ARBA00042865"/>
    </source>
</evidence>
<keyword evidence="5" id="KW-0812">Transmembrane</keyword>
<dbReference type="PANTHER" id="PTHR46025:SF3">
    <property type="entry name" value="XYLOSYLTRANSFERASE OXT"/>
    <property type="match status" value="1"/>
</dbReference>
<evidence type="ECO:0000256" key="6">
    <source>
        <dbReference type="ARBA" id="ARBA00022723"/>
    </source>
</evidence>
<dbReference type="GO" id="GO:0016020">
    <property type="term" value="C:membrane"/>
    <property type="evidence" value="ECO:0007669"/>
    <property type="project" value="InterPro"/>
</dbReference>
<organism evidence="16 17">
    <name type="scientific">Pontivivens nitratireducens</name>
    <dbReference type="NCBI Taxonomy" id="2758038"/>
    <lineage>
        <taxon>Bacteria</taxon>
        <taxon>Pseudomonadati</taxon>
        <taxon>Pseudomonadota</taxon>
        <taxon>Alphaproteobacteria</taxon>
        <taxon>Rhodobacterales</taxon>
        <taxon>Paracoccaceae</taxon>
        <taxon>Pontivivens</taxon>
    </lineage>
</organism>
<gene>
    <name evidence="16" type="ORF">G8E03_03240</name>
</gene>
<evidence type="ECO:0000313" key="17">
    <source>
        <dbReference type="Proteomes" id="UP000500791"/>
    </source>
</evidence>
<evidence type="ECO:0000256" key="4">
    <source>
        <dbReference type="ARBA" id="ARBA00022679"/>
    </source>
</evidence>
<keyword evidence="4 16" id="KW-0808">Transferase</keyword>
<dbReference type="Pfam" id="PF19349">
    <property type="entry name" value="DUF5927"/>
    <property type="match status" value="1"/>
</dbReference>
<keyword evidence="13" id="KW-0325">Glycoprotein</keyword>
<keyword evidence="11" id="KW-0472">Membrane</keyword>
<keyword evidence="9" id="KW-1133">Transmembrane helix</keyword>
<protein>
    <recommendedName>
        <fullName evidence="14">Peptide O-xylosyltransferase</fullName>
    </recommendedName>
</protein>
<reference evidence="16 17" key="1">
    <citation type="submission" date="2020-03" db="EMBL/GenBank/DDBJ databases">
        <title>Complete genome sequence of Monaibacterium sp. ALG8 with diverse plasmids.</title>
        <authorList>
            <person name="Sun C."/>
        </authorList>
    </citation>
    <scope>NUCLEOTIDE SEQUENCE [LARGE SCALE GENOMIC DNA]</scope>
    <source>
        <strain evidence="16 17">ALG8</strain>
    </source>
</reference>
<sequence length="560" mass="63870">MTVGICIMAHHHLYRVEELARHFASGGCRVVVHVDVQTPSRDFDALKTALSDTGTIFAARQRCEWGTFALHNTAMETSRLLIDTFEDVDHVCLISGSCLPIQSLDKLKSYLAANPDTDFAESRLIGVDEWVHEGLSEERFTLYFPFGWRSNRWLFDRAVDIQRLLRVNRTVPAHLQIAVGSQWWTLSRGTLRRILDDPKKRETDAYFRKCWIVDESYVQTMVRTHSRTLVNRSLCLTEFDPQGKPFTFYDDHAHLLQRDEEHFFARKIWHGATGLYNKYLRGVEPMAAARRPRGGSLKVLVNEGRENRCLGRPGLLMQSRFPVQAFERQHRTARPYLVLDGFDFVYQGITQWQKSLGLPLAHDRLFAKDAVKFADDASVMPGGIVANPRIRDWNTEQFLTNLVWNARDRQQSFQFHVSDSTRMASFLLKDPNANILFIKGAWAVGMTPNPGETSAQFRRRTMRLKLLEKKHIEEIEGAETRANVQSWTLGEVMADPALPLNALAAMIEGGKLTDVEALPTMRHEHGLGELALNMPVEGMQISNQQAAHTNVSQFKRPESA</sequence>
<evidence type="ECO:0000256" key="11">
    <source>
        <dbReference type="ARBA" id="ARBA00023136"/>
    </source>
</evidence>
<keyword evidence="8" id="KW-0735">Signal-anchor</keyword>
<dbReference type="Proteomes" id="UP000500791">
    <property type="component" value="Chromosome"/>
</dbReference>
<keyword evidence="6" id="KW-0479">Metal-binding</keyword>
<feature type="domain" description="DUF5927" evidence="15">
    <location>
        <begin position="266"/>
        <end position="541"/>
    </location>
</feature>
<accession>A0A6G7VIN5</accession>
<dbReference type="GO" id="GO:0050650">
    <property type="term" value="P:chondroitin sulfate proteoglycan biosynthetic process"/>
    <property type="evidence" value="ECO:0007669"/>
    <property type="project" value="TreeGrafter"/>
</dbReference>